<dbReference type="PANTHER" id="PTHR30592:SF1">
    <property type="entry name" value="SULFUR CARRIER PROTEIN FDHD"/>
    <property type="match status" value="1"/>
</dbReference>
<dbReference type="KEGG" id="kma:B9H00_05575"/>
<keyword evidence="4" id="KW-0808">Transferase</keyword>
<dbReference type="InterPro" id="IPR016193">
    <property type="entry name" value="Cytidine_deaminase-like"/>
</dbReference>
<dbReference type="Pfam" id="PF02634">
    <property type="entry name" value="FdhD-NarQ"/>
    <property type="match status" value="1"/>
</dbReference>
<feature type="region of interest" description="Disordered" evidence="3">
    <location>
        <begin position="20"/>
        <end position="41"/>
    </location>
</feature>
<feature type="compositionally biased region" description="Polar residues" evidence="3">
    <location>
        <begin position="29"/>
        <end position="39"/>
    </location>
</feature>
<keyword evidence="2" id="KW-0501">Molybdenum cofactor biosynthesis</keyword>
<keyword evidence="1" id="KW-0963">Cytoplasm</keyword>
<dbReference type="GO" id="GO:0006777">
    <property type="term" value="P:Mo-molybdopterin cofactor biosynthetic process"/>
    <property type="evidence" value="ECO:0007669"/>
    <property type="project" value="UniProtKB-KW"/>
</dbReference>
<reference evidence="4 5" key="1">
    <citation type="submission" date="2017-05" db="EMBL/GenBank/DDBJ databases">
        <authorList>
            <person name="Song R."/>
            <person name="Chenine A.L."/>
            <person name="Ruprecht R.M."/>
        </authorList>
    </citation>
    <scope>NUCLEOTIDE SEQUENCE [LARGE SCALE GENOMIC DNA]</scope>
    <source>
        <strain evidence="4">SW32</strain>
    </source>
</reference>
<evidence type="ECO:0000313" key="5">
    <source>
        <dbReference type="Proteomes" id="UP000194457"/>
    </source>
</evidence>
<dbReference type="AlphaFoldDB" id="A0A240UND2"/>
<dbReference type="Proteomes" id="UP000194457">
    <property type="component" value="Chromosome"/>
</dbReference>
<dbReference type="Gene3D" id="3.10.20.10">
    <property type="match status" value="1"/>
</dbReference>
<evidence type="ECO:0000313" key="4">
    <source>
        <dbReference type="EMBL" id="ART62583.1"/>
    </source>
</evidence>
<keyword evidence="5" id="KW-1185">Reference proteome</keyword>
<gene>
    <name evidence="4" type="ORF">B9H00_05575</name>
</gene>
<dbReference type="Gene3D" id="3.40.140.10">
    <property type="entry name" value="Cytidine Deaminase, domain 2"/>
    <property type="match status" value="1"/>
</dbReference>
<evidence type="ECO:0000256" key="3">
    <source>
        <dbReference type="SAM" id="MobiDB-lite"/>
    </source>
</evidence>
<dbReference type="PIRSF" id="PIRSF015626">
    <property type="entry name" value="FdhD"/>
    <property type="match status" value="1"/>
</dbReference>
<dbReference type="SUPFAM" id="SSF53927">
    <property type="entry name" value="Cytidine deaminase-like"/>
    <property type="match status" value="1"/>
</dbReference>
<dbReference type="PANTHER" id="PTHR30592">
    <property type="entry name" value="FORMATE DEHYDROGENASE"/>
    <property type="match status" value="1"/>
</dbReference>
<dbReference type="GO" id="GO:0016783">
    <property type="term" value="F:sulfurtransferase activity"/>
    <property type="evidence" value="ECO:0007669"/>
    <property type="project" value="InterPro"/>
</dbReference>
<evidence type="ECO:0000256" key="1">
    <source>
        <dbReference type="ARBA" id="ARBA00022490"/>
    </source>
</evidence>
<organism evidence="4 5">
    <name type="scientific">Kushneria marisflavi</name>
    <dbReference type="NCBI Taxonomy" id="157779"/>
    <lineage>
        <taxon>Bacteria</taxon>
        <taxon>Pseudomonadati</taxon>
        <taxon>Pseudomonadota</taxon>
        <taxon>Gammaproteobacteria</taxon>
        <taxon>Oceanospirillales</taxon>
        <taxon>Halomonadaceae</taxon>
        <taxon>Kushneria</taxon>
    </lineage>
</organism>
<dbReference type="EMBL" id="CP021358">
    <property type="protein sequence ID" value="ART62583.1"/>
    <property type="molecule type" value="Genomic_DNA"/>
</dbReference>
<evidence type="ECO:0000256" key="2">
    <source>
        <dbReference type="ARBA" id="ARBA00023150"/>
    </source>
</evidence>
<sequence>MPRPGWLYFSTPVRQRSRTAMSLSDYEDATQTPNEQLQGPSELPVTLSFNETAYASVLATPEALEHWAVGFAFSEGMITRASQVGEITTDRLRHGVRVRMSVPAHIERLAGERRRVTSASSSCGRCGSAEEAQMLEGLQRLPASRPPVPAQLEKALEKLSADGQPGLHMALGFDVDGQWLGSGVDIGRHNALDKLIGASLVENRPIAMVLLSSRCSLELVQKAVRAGIPTLATLSHPSPLAVDIARLCALNLICCHRGRRLTLLSSG</sequence>
<protein>
    <submittedName>
        <fullName evidence="4">Sulfurtransferase FdhD</fullName>
    </submittedName>
</protein>
<proteinExistence type="predicted"/>
<accession>A0A240UND2</accession>
<name>A0A240UND2_9GAMM</name>
<dbReference type="InterPro" id="IPR003786">
    <property type="entry name" value="FdhD"/>
</dbReference>